<protein>
    <recommendedName>
        <fullName evidence="1">RNase H type-1 domain-containing protein</fullName>
    </recommendedName>
</protein>
<evidence type="ECO:0000313" key="3">
    <source>
        <dbReference type="Proteomes" id="UP001064489"/>
    </source>
</evidence>
<proteinExistence type="predicted"/>
<gene>
    <name evidence="2" type="ORF">LWI28_009874</name>
</gene>
<dbReference type="Pfam" id="PF13456">
    <property type="entry name" value="RVT_3"/>
    <property type="match status" value="1"/>
</dbReference>
<reference evidence="2" key="1">
    <citation type="journal article" date="2022" name="Plant J.">
        <title>Strategies of tolerance reflected in two North American maple genomes.</title>
        <authorList>
            <person name="McEvoy S.L."/>
            <person name="Sezen U.U."/>
            <person name="Trouern-Trend A."/>
            <person name="McMahon S.M."/>
            <person name="Schaberg P.G."/>
            <person name="Yang J."/>
            <person name="Wegrzyn J.L."/>
            <person name="Swenson N.G."/>
        </authorList>
    </citation>
    <scope>NUCLEOTIDE SEQUENCE</scope>
    <source>
        <strain evidence="2">91603</strain>
    </source>
</reference>
<reference evidence="2" key="2">
    <citation type="submission" date="2023-02" db="EMBL/GenBank/DDBJ databases">
        <authorList>
            <person name="Swenson N.G."/>
            <person name="Wegrzyn J.L."/>
            <person name="Mcevoy S.L."/>
        </authorList>
    </citation>
    <scope>NUCLEOTIDE SEQUENCE</scope>
    <source>
        <strain evidence="2">91603</strain>
        <tissue evidence="2">Leaf</tissue>
    </source>
</reference>
<dbReference type="GO" id="GO:0004523">
    <property type="term" value="F:RNA-DNA hybrid ribonuclease activity"/>
    <property type="evidence" value="ECO:0007669"/>
    <property type="project" value="InterPro"/>
</dbReference>
<comment type="caution">
    <text evidence="2">The sequence shown here is derived from an EMBL/GenBank/DDBJ whole genome shotgun (WGS) entry which is preliminary data.</text>
</comment>
<name>A0AAD5JA20_ACENE</name>
<accession>A0AAD5JA20</accession>
<dbReference type="Proteomes" id="UP001064489">
    <property type="component" value="Chromosome 6"/>
</dbReference>
<dbReference type="EMBL" id="JAJSOW010000004">
    <property type="protein sequence ID" value="KAI9191546.1"/>
    <property type="molecule type" value="Genomic_DNA"/>
</dbReference>
<dbReference type="GO" id="GO:0003676">
    <property type="term" value="F:nucleic acid binding"/>
    <property type="evidence" value="ECO:0007669"/>
    <property type="project" value="InterPro"/>
</dbReference>
<dbReference type="AlphaFoldDB" id="A0AAD5JA20"/>
<sequence length="125" mass="13934">MFKINTDVAVLIGSKKIGVGRVVRIVQVRVAFWFSAFFLVESDALNVVNLIRSGRPPDTDVGTVIGDILKVMASCSYPFILFVPRKVNLVARSLVKMAMSIDEDKFWLEYVPPYVEKLVLGDVPS</sequence>
<organism evidence="2 3">
    <name type="scientific">Acer negundo</name>
    <name type="common">Box elder</name>
    <dbReference type="NCBI Taxonomy" id="4023"/>
    <lineage>
        <taxon>Eukaryota</taxon>
        <taxon>Viridiplantae</taxon>
        <taxon>Streptophyta</taxon>
        <taxon>Embryophyta</taxon>
        <taxon>Tracheophyta</taxon>
        <taxon>Spermatophyta</taxon>
        <taxon>Magnoliopsida</taxon>
        <taxon>eudicotyledons</taxon>
        <taxon>Gunneridae</taxon>
        <taxon>Pentapetalae</taxon>
        <taxon>rosids</taxon>
        <taxon>malvids</taxon>
        <taxon>Sapindales</taxon>
        <taxon>Sapindaceae</taxon>
        <taxon>Hippocastanoideae</taxon>
        <taxon>Acereae</taxon>
        <taxon>Acer</taxon>
    </lineage>
</organism>
<keyword evidence="3" id="KW-1185">Reference proteome</keyword>
<feature type="domain" description="RNase H type-1" evidence="1">
    <location>
        <begin position="39"/>
        <end position="98"/>
    </location>
</feature>
<evidence type="ECO:0000313" key="2">
    <source>
        <dbReference type="EMBL" id="KAI9191546.1"/>
    </source>
</evidence>
<dbReference type="InterPro" id="IPR002156">
    <property type="entry name" value="RNaseH_domain"/>
</dbReference>
<evidence type="ECO:0000259" key="1">
    <source>
        <dbReference type="Pfam" id="PF13456"/>
    </source>
</evidence>